<evidence type="ECO:0000256" key="3">
    <source>
        <dbReference type="ARBA" id="ARBA00022741"/>
    </source>
</evidence>
<dbReference type="GO" id="GO:0003924">
    <property type="term" value="F:GTPase activity"/>
    <property type="evidence" value="ECO:0007669"/>
    <property type="project" value="InterPro"/>
</dbReference>
<evidence type="ECO:0000313" key="11">
    <source>
        <dbReference type="Proteomes" id="UP000245884"/>
    </source>
</evidence>
<dbReference type="AlphaFoldDB" id="A0A316V0T8"/>
<dbReference type="OrthoDB" id="1727884at2759"/>
<name>A0A316V0T8_9BASI</name>
<feature type="compositionally biased region" description="Acidic residues" evidence="8">
    <location>
        <begin position="318"/>
        <end position="332"/>
    </location>
</feature>
<dbReference type="SUPFAM" id="SSF64356">
    <property type="entry name" value="SNARE-like"/>
    <property type="match status" value="1"/>
</dbReference>
<dbReference type="CDD" id="cd14826">
    <property type="entry name" value="SR_alpha_SRX"/>
    <property type="match status" value="1"/>
</dbReference>
<dbReference type="InterPro" id="IPR027417">
    <property type="entry name" value="P-loop_NTPase"/>
</dbReference>
<dbReference type="EMBL" id="KZ819664">
    <property type="protein sequence ID" value="PWN29055.1"/>
    <property type="molecule type" value="Genomic_DNA"/>
</dbReference>
<evidence type="ECO:0000256" key="7">
    <source>
        <dbReference type="ARBA" id="ARBA00023170"/>
    </source>
</evidence>
<keyword evidence="5" id="KW-0342">GTP-binding</keyword>
<feature type="region of interest" description="Disordered" evidence="8">
    <location>
        <begin position="154"/>
        <end position="192"/>
    </location>
</feature>
<dbReference type="Gene3D" id="3.40.50.300">
    <property type="entry name" value="P-loop containing nucleotide triphosphate hydrolases"/>
    <property type="match status" value="1"/>
</dbReference>
<dbReference type="GO" id="GO:0006614">
    <property type="term" value="P:SRP-dependent cotranslational protein targeting to membrane"/>
    <property type="evidence" value="ECO:0007669"/>
    <property type="project" value="InterPro"/>
</dbReference>
<dbReference type="Gene3D" id="1.20.120.140">
    <property type="entry name" value="Signal recognition particle SRP54, nucleotide-binding domain"/>
    <property type="match status" value="1"/>
</dbReference>
<feature type="region of interest" description="Disordered" evidence="8">
    <location>
        <begin position="268"/>
        <end position="296"/>
    </location>
</feature>
<feature type="compositionally biased region" description="Polar residues" evidence="8">
    <location>
        <begin position="222"/>
        <end position="234"/>
    </location>
</feature>
<dbReference type="STRING" id="1569628.A0A316V0T8"/>
<keyword evidence="11" id="KW-1185">Reference proteome</keyword>
<comment type="similarity">
    <text evidence="2">Belongs to the GTP-binding SRP family.</text>
</comment>
<dbReference type="GO" id="GO:0006886">
    <property type="term" value="P:intracellular protein transport"/>
    <property type="evidence" value="ECO:0007669"/>
    <property type="project" value="InterPro"/>
</dbReference>
<dbReference type="InterPro" id="IPR013822">
    <property type="entry name" value="Signal_recog_particl_SRP54_hlx"/>
</dbReference>
<dbReference type="Pfam" id="PF02881">
    <property type="entry name" value="SRP54_N"/>
    <property type="match status" value="1"/>
</dbReference>
<dbReference type="SMART" id="SM00382">
    <property type="entry name" value="AAA"/>
    <property type="match status" value="1"/>
</dbReference>
<keyword evidence="4" id="KW-0256">Endoplasmic reticulum</keyword>
<keyword evidence="10" id="KW-0378">Hydrolase</keyword>
<evidence type="ECO:0000256" key="5">
    <source>
        <dbReference type="ARBA" id="ARBA00023134"/>
    </source>
</evidence>
<feature type="region of interest" description="Disordered" evidence="8">
    <location>
        <begin position="318"/>
        <end position="349"/>
    </location>
</feature>
<dbReference type="InterPro" id="IPR036225">
    <property type="entry name" value="SRP/SRP_N"/>
</dbReference>
<dbReference type="RefSeq" id="XP_025363667.1">
    <property type="nucleotide sequence ID" value="XM_025505700.1"/>
</dbReference>
<protein>
    <submittedName>
        <fullName evidence="10">P-loop containing nucleoside triphosphate hydrolase protein</fullName>
    </submittedName>
</protein>
<feature type="domain" description="SRP54-type proteins GTP-binding" evidence="9">
    <location>
        <begin position="661"/>
        <end position="674"/>
    </location>
</feature>
<dbReference type="InterPro" id="IPR000897">
    <property type="entry name" value="SRP54_GTPase_dom"/>
</dbReference>
<proteinExistence type="inferred from homology"/>
<dbReference type="GeneID" id="37027523"/>
<keyword evidence="6" id="KW-0472">Membrane</keyword>
<dbReference type="PROSITE" id="PS00300">
    <property type="entry name" value="SRP54"/>
    <property type="match status" value="1"/>
</dbReference>
<dbReference type="InterPro" id="IPR011012">
    <property type="entry name" value="Longin-like_dom_sf"/>
</dbReference>
<reference evidence="10 11" key="1">
    <citation type="journal article" date="2018" name="Mol. Biol. Evol.">
        <title>Broad Genomic Sampling Reveals a Smut Pathogenic Ancestry of the Fungal Clade Ustilaginomycotina.</title>
        <authorList>
            <person name="Kijpornyongpan T."/>
            <person name="Mondo S.J."/>
            <person name="Barry K."/>
            <person name="Sandor L."/>
            <person name="Lee J."/>
            <person name="Lipzen A."/>
            <person name="Pangilinan J."/>
            <person name="LaButti K."/>
            <person name="Hainaut M."/>
            <person name="Henrissat B."/>
            <person name="Grigoriev I.V."/>
            <person name="Spatafora J.W."/>
            <person name="Aime M.C."/>
        </authorList>
    </citation>
    <scope>NUCLEOTIDE SEQUENCE [LARGE SCALE GENOMIC DNA]</scope>
    <source>
        <strain evidence="10 11">MCA 5214</strain>
    </source>
</reference>
<gene>
    <name evidence="10" type="ORF">BDZ90DRAFT_231057</name>
</gene>
<dbReference type="InterPro" id="IPR003593">
    <property type="entry name" value="AAA+_ATPase"/>
</dbReference>
<dbReference type="Gene3D" id="3.30.450.60">
    <property type="match status" value="1"/>
</dbReference>
<feature type="region of interest" description="Disordered" evidence="8">
    <location>
        <begin position="205"/>
        <end position="253"/>
    </location>
</feature>
<keyword evidence="7" id="KW-0675">Receptor</keyword>
<evidence type="ECO:0000313" key="10">
    <source>
        <dbReference type="EMBL" id="PWN29055.1"/>
    </source>
</evidence>
<evidence type="ECO:0000256" key="8">
    <source>
        <dbReference type="SAM" id="MobiDB-lite"/>
    </source>
</evidence>
<evidence type="ECO:0000256" key="2">
    <source>
        <dbReference type="ARBA" id="ARBA00008531"/>
    </source>
</evidence>
<accession>A0A316V0T8</accession>
<dbReference type="GO" id="GO:0005785">
    <property type="term" value="C:signal recognition particle receptor complex"/>
    <property type="evidence" value="ECO:0007669"/>
    <property type="project" value="InterPro"/>
</dbReference>
<dbReference type="Pfam" id="PF00448">
    <property type="entry name" value="SRP54"/>
    <property type="match status" value="1"/>
</dbReference>
<comment type="subcellular location">
    <subcellularLocation>
        <location evidence="1">Endoplasmic reticulum membrane</location>
        <topology evidence="1">Peripheral membrane protein</topology>
        <orientation evidence="1">Cytoplasmic side</orientation>
    </subcellularLocation>
</comment>
<dbReference type="PANTHER" id="PTHR43134:SF1">
    <property type="entry name" value="SIGNAL RECOGNITION PARTICLE RECEPTOR SUBUNIT ALPHA"/>
    <property type="match status" value="1"/>
</dbReference>
<evidence type="ECO:0000256" key="1">
    <source>
        <dbReference type="ARBA" id="ARBA00004397"/>
    </source>
</evidence>
<dbReference type="PANTHER" id="PTHR43134">
    <property type="entry name" value="SIGNAL RECOGNITION PARTICLE RECEPTOR SUBUNIT ALPHA"/>
    <property type="match status" value="1"/>
</dbReference>
<dbReference type="Pfam" id="PF04086">
    <property type="entry name" value="SRP-alpha_N"/>
    <property type="match status" value="1"/>
</dbReference>
<dbReference type="SMART" id="SM00962">
    <property type="entry name" value="SRP54"/>
    <property type="match status" value="1"/>
</dbReference>
<evidence type="ECO:0000259" key="9">
    <source>
        <dbReference type="PROSITE" id="PS00300"/>
    </source>
</evidence>
<dbReference type="SUPFAM" id="SSF47364">
    <property type="entry name" value="Domain of the SRP/SRP receptor G-proteins"/>
    <property type="match status" value="1"/>
</dbReference>
<keyword evidence="3" id="KW-0547">Nucleotide-binding</keyword>
<dbReference type="GO" id="GO:0005525">
    <property type="term" value="F:GTP binding"/>
    <property type="evidence" value="ECO:0007669"/>
    <property type="project" value="UniProtKB-KW"/>
</dbReference>
<dbReference type="CDD" id="cd17876">
    <property type="entry name" value="SRalpha_C"/>
    <property type="match status" value="1"/>
</dbReference>
<dbReference type="SUPFAM" id="SSF52540">
    <property type="entry name" value="P-loop containing nucleoside triphosphate hydrolases"/>
    <property type="match status" value="1"/>
</dbReference>
<evidence type="ECO:0000256" key="6">
    <source>
        <dbReference type="ARBA" id="ARBA00023136"/>
    </source>
</evidence>
<dbReference type="Proteomes" id="UP000245884">
    <property type="component" value="Unassembled WGS sequence"/>
</dbReference>
<dbReference type="GO" id="GO:0005047">
    <property type="term" value="F:signal recognition particle binding"/>
    <property type="evidence" value="ECO:0007669"/>
    <property type="project" value="InterPro"/>
</dbReference>
<feature type="compositionally biased region" description="Low complexity" evidence="8">
    <location>
        <begin position="154"/>
        <end position="174"/>
    </location>
</feature>
<dbReference type="InterPro" id="IPR007222">
    <property type="entry name" value="Sig_recog_particle_rcpt_asu_N"/>
</dbReference>
<dbReference type="InterPro" id="IPR042101">
    <property type="entry name" value="SRP54_N_sf"/>
</dbReference>
<organism evidence="10 11">
    <name type="scientific">Jaminaea rosea</name>
    <dbReference type="NCBI Taxonomy" id="1569628"/>
    <lineage>
        <taxon>Eukaryota</taxon>
        <taxon>Fungi</taxon>
        <taxon>Dikarya</taxon>
        <taxon>Basidiomycota</taxon>
        <taxon>Ustilaginomycotina</taxon>
        <taxon>Exobasidiomycetes</taxon>
        <taxon>Microstromatales</taxon>
        <taxon>Microstromatales incertae sedis</taxon>
        <taxon>Jaminaea</taxon>
    </lineage>
</organism>
<sequence length="689" mass="72815">MLDHFTVVHSSGLVLWSKSFVPTFQQTSPIPALIRTAFIESRAKGDEDERFDSGGYSCRWALANDYGLAFVAVHQRILHLAYIPTLLAQVKALFLDLFKPFLSAILASTRPSISAGSARLTAEARAQLAAALKDWDSVFTSTLRKLERDAALQARSAAKAAPQSPSAPAALPSSTDKPGKKGATPGASNDDAAIAKNIEALKSRLKGVDLGPPGARGKKKAQQQSRTASGTATPGSGEATPNKKKAGGAAKEMRKWDANGNAIAVGDASQLDFSNGGPSTPGVEEQEEKGTLQGWVDERSMGTVGENGMYEVADALDVDEESDESDEEDDEGPATSAPSKSGGFLSGLTGKSSSAGSSLFSRLTGSGHSLTAADLQPTLAAMQSHLQSKNVAADVAQRLCASVGRSLEGKTLSTFGSVKKEVRTALEDAITRVLTPRNSTDLLLEINDKLSRQDASKQKQPYALAFVGVNGVGKSTNLAKVCFWLLQNQKRVLIAACDTFRSGAVEQLRVHVRNLGELSVGGSQVKDSLPGGGAKLELYERGYGKDAAGIAASALSYARQSGFDVVLIDTAGRMQDNEPLMRALAKLVAHNEPDRVVFVGEALVGNEAVDQLTRFDKSLRDFSGKSGDAARGLDGMLLTKFDTIDDKVGTALTATSVTGLPIYFVGVGQTYTDLKQLRVRHIVGALMRD</sequence>
<dbReference type="FunFam" id="3.40.50.300:FF:000188">
    <property type="entry name" value="signal recognition particle receptor subunit alpha"/>
    <property type="match status" value="1"/>
</dbReference>
<evidence type="ECO:0000256" key="4">
    <source>
        <dbReference type="ARBA" id="ARBA00022824"/>
    </source>
</evidence>